<proteinExistence type="predicted"/>
<accession>A0A7S4GKV1</accession>
<dbReference type="InterPro" id="IPR029058">
    <property type="entry name" value="AB_hydrolase_fold"/>
</dbReference>
<reference evidence="1" key="1">
    <citation type="submission" date="2021-01" db="EMBL/GenBank/DDBJ databases">
        <authorList>
            <person name="Corre E."/>
            <person name="Pelletier E."/>
            <person name="Niang G."/>
            <person name="Scheremetjew M."/>
            <person name="Finn R."/>
            <person name="Kale V."/>
            <person name="Holt S."/>
            <person name="Cochrane G."/>
            <person name="Meng A."/>
            <person name="Brown T."/>
            <person name="Cohen L."/>
        </authorList>
    </citation>
    <scope>NUCLEOTIDE SEQUENCE</scope>
    <source>
        <strain evidence="1">LB1974</strain>
    </source>
</reference>
<gene>
    <name evidence="1" type="ORF">OMAR00294_LOCUS95</name>
</gene>
<dbReference type="SUPFAM" id="SSF53474">
    <property type="entry name" value="alpha/beta-Hydrolases"/>
    <property type="match status" value="1"/>
</dbReference>
<evidence type="ECO:0000313" key="1">
    <source>
        <dbReference type="EMBL" id="CAE0839822.1"/>
    </source>
</evidence>
<name>A0A7S4GKV1_OXYMA</name>
<organism evidence="1">
    <name type="scientific">Oxyrrhis marina</name>
    <name type="common">Dinoflagellate</name>
    <dbReference type="NCBI Taxonomy" id="2969"/>
    <lineage>
        <taxon>Eukaryota</taxon>
        <taxon>Sar</taxon>
        <taxon>Alveolata</taxon>
        <taxon>Dinophyceae</taxon>
        <taxon>Oxyrrhinales</taxon>
        <taxon>Oxyrrhinaceae</taxon>
        <taxon>Oxyrrhis</taxon>
    </lineage>
</organism>
<dbReference type="AlphaFoldDB" id="A0A7S4GKV1"/>
<dbReference type="EMBL" id="HBJB01000111">
    <property type="protein sequence ID" value="CAE0839822.1"/>
    <property type="molecule type" value="Transcribed_RNA"/>
</dbReference>
<sequence>MRVVCSLAVAGAVSQTVIPPPDTSKAAVVLAFQGRADAGSGAYDALISQVQSEGVKAGVSVWAVTGPSFDDMKSAIQSTVSAHQAKLFYAGHGMGGAGEAAAEAAAGDSTAEGAILVAGFLPRDYRPDLQACKAKWATQPTHKCPKGKGLPLCPGGYLPEGSHDCSATGVPAPKFPVPTLAVGGELDGVVRVSRVAEAWYTQKQTPEHKVAVVEGMNHGDLLGAVPASVQARDLVSEIGGDKAKAQVASIVAGFLADPKSYNPPAADDTLSPFEKMFVEQEGSWWWTPNSEESGSSPWAAAAQEKMCEPLADTKLQWETSNEFHLLSDEDGIPPYYRAKHRPNVTMQDGKVAGSTVTQLRYTTLTVTQVAAGENGYEIIKEEKAGILGTGAITDDGSDCVSAIEIATKLSSRQLCYNRTNAPEDPETLDDGDRCAAINEAAYDLAMATASSTARARFQKSGRPMKMVSDRKPTPPAGPWWVWNYLQYNDKGAEGMEISSWYAFYSLGAPSFASGNHYCKLLSPARALEWIYTDGLRVVSLLGPAGDEIVV</sequence>
<dbReference type="Gene3D" id="3.40.50.1820">
    <property type="entry name" value="alpha/beta hydrolase"/>
    <property type="match status" value="1"/>
</dbReference>
<protein>
    <submittedName>
        <fullName evidence="1">Uncharacterized protein</fullName>
    </submittedName>
</protein>